<organism evidence="7 8">
    <name type="scientific">Candidatus Woesebacteria bacterium GW2011_GWB1_38_5b</name>
    <dbReference type="NCBI Taxonomy" id="1618569"/>
    <lineage>
        <taxon>Bacteria</taxon>
        <taxon>Candidatus Woeseibacteriota</taxon>
    </lineage>
</organism>
<dbReference type="FunFam" id="1.10.340.30:FF:000004">
    <property type="entry name" value="DNA-3-methyladenine glycosylase II"/>
    <property type="match status" value="1"/>
</dbReference>
<dbReference type="Gene3D" id="1.10.1670.40">
    <property type="match status" value="1"/>
</dbReference>
<evidence type="ECO:0000256" key="4">
    <source>
        <dbReference type="ARBA" id="ARBA00022763"/>
    </source>
</evidence>
<evidence type="ECO:0000256" key="1">
    <source>
        <dbReference type="ARBA" id="ARBA00000086"/>
    </source>
</evidence>
<sequence>MVNITGLVKPEDPFIDLVETIINQQLSDKAAATIFGRFKKLFPEEKITAEKLLKIPDEKIREAGISYSKIKYIKGIAQQIKNKKLNLKNLENLSDEDVINELVKLKGIGAWTAEMYLMFTLARPDVFSAGDLGLQNAIVKLYKIKQKPTRERLLEISIKWSPYRTTASRILWRSLDLK</sequence>
<evidence type="ECO:0000313" key="8">
    <source>
        <dbReference type="Proteomes" id="UP000034181"/>
    </source>
</evidence>
<dbReference type="EMBL" id="LBUZ01000009">
    <property type="protein sequence ID" value="KKQ75544.1"/>
    <property type="molecule type" value="Genomic_DNA"/>
</dbReference>
<dbReference type="InterPro" id="IPR003265">
    <property type="entry name" value="HhH-GPD_domain"/>
</dbReference>
<name>A0A0G0MPE8_9BACT</name>
<dbReference type="GO" id="GO:0008725">
    <property type="term" value="F:DNA-3-methyladenine glycosylase activity"/>
    <property type="evidence" value="ECO:0007669"/>
    <property type="project" value="TreeGrafter"/>
</dbReference>
<dbReference type="GO" id="GO:0006307">
    <property type="term" value="P:DNA alkylation repair"/>
    <property type="evidence" value="ECO:0007669"/>
    <property type="project" value="TreeGrafter"/>
</dbReference>
<evidence type="ECO:0000256" key="3">
    <source>
        <dbReference type="ARBA" id="ARBA00012000"/>
    </source>
</evidence>
<keyword evidence="4" id="KW-0227">DNA damage</keyword>
<evidence type="ECO:0000256" key="5">
    <source>
        <dbReference type="ARBA" id="ARBA00023204"/>
    </source>
</evidence>
<dbReference type="GO" id="GO:0005737">
    <property type="term" value="C:cytoplasm"/>
    <property type="evidence" value="ECO:0007669"/>
    <property type="project" value="TreeGrafter"/>
</dbReference>
<comment type="similarity">
    <text evidence="2">Belongs to the alkylbase DNA glycosidase AlkA family.</text>
</comment>
<dbReference type="SUPFAM" id="SSF48150">
    <property type="entry name" value="DNA-glycosylase"/>
    <property type="match status" value="1"/>
</dbReference>
<dbReference type="PANTHER" id="PTHR43003:SF5">
    <property type="entry name" value="DNA-3-METHYLADENINE GLYCOSYLASE"/>
    <property type="match status" value="1"/>
</dbReference>
<evidence type="ECO:0000259" key="6">
    <source>
        <dbReference type="SMART" id="SM00478"/>
    </source>
</evidence>
<dbReference type="GO" id="GO:0043916">
    <property type="term" value="F:DNA-7-methylguanine glycosylase activity"/>
    <property type="evidence" value="ECO:0007669"/>
    <property type="project" value="TreeGrafter"/>
</dbReference>
<gene>
    <name evidence="7" type="ORF">US96_C0009G0002</name>
</gene>
<dbReference type="InterPro" id="IPR051912">
    <property type="entry name" value="Alkylbase_DNA_Glycosylase/TA"/>
</dbReference>
<proteinExistence type="inferred from homology"/>
<protein>
    <recommendedName>
        <fullName evidence="3">DNA-3-methyladenine glycosylase II</fullName>
        <ecNumber evidence="3">3.2.2.21</ecNumber>
    </recommendedName>
</protein>
<evidence type="ECO:0000313" key="7">
    <source>
        <dbReference type="EMBL" id="KKQ75544.1"/>
    </source>
</evidence>
<dbReference type="Proteomes" id="UP000034181">
    <property type="component" value="Unassembled WGS sequence"/>
</dbReference>
<dbReference type="Gene3D" id="1.10.340.30">
    <property type="entry name" value="Hypothetical protein, domain 2"/>
    <property type="match status" value="1"/>
</dbReference>
<feature type="domain" description="HhH-GPD" evidence="6">
    <location>
        <begin position="22"/>
        <end position="176"/>
    </location>
</feature>
<dbReference type="PANTHER" id="PTHR43003">
    <property type="entry name" value="DNA-3-METHYLADENINE GLYCOSYLASE"/>
    <property type="match status" value="1"/>
</dbReference>
<dbReference type="GO" id="GO:0006285">
    <property type="term" value="P:base-excision repair, AP site formation"/>
    <property type="evidence" value="ECO:0007669"/>
    <property type="project" value="TreeGrafter"/>
</dbReference>
<accession>A0A0G0MPE8</accession>
<dbReference type="InterPro" id="IPR011257">
    <property type="entry name" value="DNA_glycosylase"/>
</dbReference>
<dbReference type="GO" id="GO:0032131">
    <property type="term" value="F:alkylated DNA binding"/>
    <property type="evidence" value="ECO:0007669"/>
    <property type="project" value="TreeGrafter"/>
</dbReference>
<comment type="catalytic activity">
    <reaction evidence="1">
        <text>Hydrolysis of alkylated DNA, releasing 3-methyladenine, 3-methylguanine, 7-methylguanine and 7-methyladenine.</text>
        <dbReference type="EC" id="3.2.2.21"/>
    </reaction>
</comment>
<dbReference type="EC" id="3.2.2.21" evidence="3"/>
<dbReference type="AlphaFoldDB" id="A0A0G0MPE8"/>
<comment type="caution">
    <text evidence="7">The sequence shown here is derived from an EMBL/GenBank/DDBJ whole genome shotgun (WGS) entry which is preliminary data.</text>
</comment>
<dbReference type="Pfam" id="PF00730">
    <property type="entry name" value="HhH-GPD"/>
    <property type="match status" value="1"/>
</dbReference>
<dbReference type="GO" id="GO:0032993">
    <property type="term" value="C:protein-DNA complex"/>
    <property type="evidence" value="ECO:0007669"/>
    <property type="project" value="TreeGrafter"/>
</dbReference>
<evidence type="ECO:0000256" key="2">
    <source>
        <dbReference type="ARBA" id="ARBA00010817"/>
    </source>
</evidence>
<dbReference type="CDD" id="cd00056">
    <property type="entry name" value="ENDO3c"/>
    <property type="match status" value="1"/>
</dbReference>
<reference evidence="7 8" key="1">
    <citation type="journal article" date="2015" name="Nature">
        <title>rRNA introns, odd ribosomes, and small enigmatic genomes across a large radiation of phyla.</title>
        <authorList>
            <person name="Brown C.T."/>
            <person name="Hug L.A."/>
            <person name="Thomas B.C."/>
            <person name="Sharon I."/>
            <person name="Castelle C.J."/>
            <person name="Singh A."/>
            <person name="Wilkins M.J."/>
            <person name="Williams K.H."/>
            <person name="Banfield J.F."/>
        </authorList>
    </citation>
    <scope>NUCLEOTIDE SEQUENCE [LARGE SCALE GENOMIC DNA]</scope>
</reference>
<keyword evidence="5" id="KW-0234">DNA repair</keyword>
<dbReference type="SMART" id="SM00478">
    <property type="entry name" value="ENDO3c"/>
    <property type="match status" value="1"/>
</dbReference>